<dbReference type="InterPro" id="IPR013762">
    <property type="entry name" value="Integrase-like_cat_sf"/>
</dbReference>
<dbReference type="CDD" id="cd01189">
    <property type="entry name" value="INT_ICEBs1_C_like"/>
    <property type="match status" value="1"/>
</dbReference>
<evidence type="ECO:0000313" key="5">
    <source>
        <dbReference type="EMBL" id="AOO74003.1"/>
    </source>
</evidence>
<dbReference type="Proteomes" id="UP000094723">
    <property type="component" value="Chromosome"/>
</dbReference>
<dbReference type="PROSITE" id="PS51898">
    <property type="entry name" value="TYR_RECOMBINASE"/>
    <property type="match status" value="1"/>
</dbReference>
<dbReference type="InterPro" id="IPR050090">
    <property type="entry name" value="Tyrosine_recombinase_XerCD"/>
</dbReference>
<accession>A0A1D7TSR7</accession>
<dbReference type="RefSeq" id="WP_069469353.1">
    <property type="nucleotide sequence ID" value="NZ_CP017107.1"/>
</dbReference>
<dbReference type="GO" id="GO:0006310">
    <property type="term" value="P:DNA recombination"/>
    <property type="evidence" value="ECO:0007669"/>
    <property type="project" value="UniProtKB-KW"/>
</dbReference>
<dbReference type="PANTHER" id="PTHR30349:SF64">
    <property type="entry name" value="PROPHAGE INTEGRASE INTD-RELATED"/>
    <property type="match status" value="1"/>
</dbReference>
<dbReference type="PANTHER" id="PTHR30349">
    <property type="entry name" value="PHAGE INTEGRASE-RELATED"/>
    <property type="match status" value="1"/>
</dbReference>
<protein>
    <submittedName>
        <fullName evidence="5">Integrase</fullName>
    </submittedName>
</protein>
<gene>
    <name evidence="5" type="ORF">BHF65_07160</name>
</gene>
<organism evidence="5 6">
    <name type="scientific">Ligilactobacillus salivarius</name>
    <dbReference type="NCBI Taxonomy" id="1624"/>
    <lineage>
        <taxon>Bacteria</taxon>
        <taxon>Bacillati</taxon>
        <taxon>Bacillota</taxon>
        <taxon>Bacilli</taxon>
        <taxon>Lactobacillales</taxon>
        <taxon>Lactobacillaceae</taxon>
        <taxon>Ligilactobacillus</taxon>
    </lineage>
</organism>
<evidence type="ECO:0000256" key="3">
    <source>
        <dbReference type="ARBA" id="ARBA00023172"/>
    </source>
</evidence>
<dbReference type="GO" id="GO:0015074">
    <property type="term" value="P:DNA integration"/>
    <property type="evidence" value="ECO:0007669"/>
    <property type="project" value="InterPro"/>
</dbReference>
<name>A0A1D7TSR7_9LACO</name>
<dbReference type="Pfam" id="PF00589">
    <property type="entry name" value="Phage_integrase"/>
    <property type="match status" value="1"/>
</dbReference>
<evidence type="ECO:0000313" key="6">
    <source>
        <dbReference type="Proteomes" id="UP000094723"/>
    </source>
</evidence>
<dbReference type="InterPro" id="IPR002104">
    <property type="entry name" value="Integrase_catalytic"/>
</dbReference>
<dbReference type="InterPro" id="IPR010998">
    <property type="entry name" value="Integrase_recombinase_N"/>
</dbReference>
<reference evidence="5 6" key="1">
    <citation type="submission" date="2016-09" db="EMBL/GenBank/DDBJ databases">
        <title>Complete Genome Sequence of Lactobacillus salivarius Jin.</title>
        <authorList>
            <person name="Jin N."/>
            <person name="Li C."/>
            <person name="Wang M."/>
            <person name="Ren D."/>
            <person name="Di Y."/>
            <person name="Pan R."/>
            <person name="Du S."/>
            <person name="Lu H."/>
            <person name="Li X."/>
            <person name="Tian M."/>
        </authorList>
    </citation>
    <scope>NUCLEOTIDE SEQUENCE [LARGE SCALE GENOMIC DNA]</scope>
    <source>
        <strain evidence="5 6">CICC 23174</strain>
    </source>
</reference>
<evidence type="ECO:0000256" key="1">
    <source>
        <dbReference type="ARBA" id="ARBA00008857"/>
    </source>
</evidence>
<dbReference type="Gene3D" id="1.10.443.10">
    <property type="entry name" value="Intergrase catalytic core"/>
    <property type="match status" value="1"/>
</dbReference>
<dbReference type="EMBL" id="CP017107">
    <property type="protein sequence ID" value="AOO74003.1"/>
    <property type="molecule type" value="Genomic_DNA"/>
</dbReference>
<dbReference type="Gene3D" id="1.10.150.130">
    <property type="match status" value="1"/>
</dbReference>
<dbReference type="GO" id="GO:0003677">
    <property type="term" value="F:DNA binding"/>
    <property type="evidence" value="ECO:0007669"/>
    <property type="project" value="UniProtKB-KW"/>
</dbReference>
<comment type="similarity">
    <text evidence="1">Belongs to the 'phage' integrase family.</text>
</comment>
<sequence length="315" mass="36797">MGRRKKILFTDYFINLVDTYKLNQVGERTYNKYCLTHRHLKKICPDLYLQDMNANDYQQILNKFGKTHEKATITDFHRQLAWALKRAYNVDGLTDRDVTYDAQIPKGVVTNKKKPKFMELDDMKKLVVTLKYLNSSYANFFLILLKTGLRFAELLGITLEDIDFEKKTISINKTLDYKKGAYDENFSRRFKSTKNKYSIRTIPVDDAVIYMFWRNAKGADRDESIFGSIKGFQYNSSLNNKLEQTCKYAGVPVITLHGLRHEHATYLVSQGIDSRAVAERLGHVDDSVTREVYIHRLETERVRDNQQIMRSVSKI</sequence>
<keyword evidence="3" id="KW-0233">DNA recombination</keyword>
<dbReference type="SUPFAM" id="SSF56349">
    <property type="entry name" value="DNA breaking-rejoining enzymes"/>
    <property type="match status" value="1"/>
</dbReference>
<feature type="domain" description="Tyr recombinase" evidence="4">
    <location>
        <begin position="113"/>
        <end position="307"/>
    </location>
</feature>
<dbReference type="InterPro" id="IPR011010">
    <property type="entry name" value="DNA_brk_join_enz"/>
</dbReference>
<dbReference type="AlphaFoldDB" id="A0A1D7TSR7"/>
<evidence type="ECO:0000256" key="2">
    <source>
        <dbReference type="ARBA" id="ARBA00023125"/>
    </source>
</evidence>
<keyword evidence="2" id="KW-0238">DNA-binding</keyword>
<evidence type="ECO:0000259" key="4">
    <source>
        <dbReference type="PROSITE" id="PS51898"/>
    </source>
</evidence>
<proteinExistence type="inferred from homology"/>